<protein>
    <recommendedName>
        <fullName evidence="1">LapA adhesin domain-containing protein</fullName>
    </recommendedName>
</protein>
<feature type="non-terminal residue" evidence="2">
    <location>
        <position position="111"/>
    </location>
</feature>
<evidence type="ECO:0000313" key="3">
    <source>
        <dbReference type="Proteomes" id="UP000252669"/>
    </source>
</evidence>
<gene>
    <name evidence="2" type="ORF">CRU91_12125</name>
</gene>
<dbReference type="Proteomes" id="UP000252669">
    <property type="component" value="Unassembled WGS sequence"/>
</dbReference>
<feature type="domain" description="LapA adhesin" evidence="1">
    <location>
        <begin position="1"/>
        <end position="100"/>
    </location>
</feature>
<dbReference type="EMBL" id="PDKB01000059">
    <property type="protein sequence ID" value="RBQ27899.1"/>
    <property type="molecule type" value="Genomic_DNA"/>
</dbReference>
<evidence type="ECO:0000313" key="2">
    <source>
        <dbReference type="EMBL" id="RBQ27899.1"/>
    </source>
</evidence>
<keyword evidence="3" id="KW-1185">Reference proteome</keyword>
<dbReference type="AlphaFoldDB" id="A0A366MQX7"/>
<dbReference type="InterPro" id="IPR046779">
    <property type="entry name" value="LapA_adhesin_dom"/>
</dbReference>
<dbReference type="RefSeq" id="WP_222718488.1">
    <property type="nucleotide sequence ID" value="NZ_PDKB01000059.1"/>
</dbReference>
<feature type="non-terminal residue" evidence="2">
    <location>
        <position position="1"/>
    </location>
</feature>
<comment type="caution">
    <text evidence="2">The sequence shown here is derived from an EMBL/GenBank/DDBJ whole genome shotgun (WGS) entry which is preliminary data.</text>
</comment>
<evidence type="ECO:0000259" key="1">
    <source>
        <dbReference type="Pfam" id="PF20579"/>
    </source>
</evidence>
<sequence>DTTDYTLTSTASGDEESAEITYTVTFTNPTTQAETVTFKVGNETITITVPANSSGASTTVSYADGSKDYYQDVTNVPAPTDLSSTNNSKFEKLNPVNNATAKEFADHVDTT</sequence>
<organism evidence="2 3">
    <name type="scientific">Aliarcobacter vitoriensis</name>
    <dbReference type="NCBI Taxonomy" id="2011099"/>
    <lineage>
        <taxon>Bacteria</taxon>
        <taxon>Pseudomonadati</taxon>
        <taxon>Campylobacterota</taxon>
        <taxon>Epsilonproteobacteria</taxon>
        <taxon>Campylobacterales</taxon>
        <taxon>Arcobacteraceae</taxon>
        <taxon>Aliarcobacter</taxon>
    </lineage>
</organism>
<proteinExistence type="predicted"/>
<reference evidence="2 3" key="1">
    <citation type="submission" date="2017-10" db="EMBL/GenBank/DDBJ databases">
        <title>Genomics of the genus Arcobacter.</title>
        <authorList>
            <person name="Perez-Cataluna A."/>
            <person name="Figueras M.J."/>
        </authorList>
    </citation>
    <scope>NUCLEOTIDE SEQUENCE [LARGE SCALE GENOMIC DNA]</scope>
    <source>
        <strain evidence="2 3">CECT 9230</strain>
    </source>
</reference>
<name>A0A366MQX7_9BACT</name>
<dbReference type="Pfam" id="PF20579">
    <property type="entry name" value="LapA"/>
    <property type="match status" value="1"/>
</dbReference>
<accession>A0A366MQX7</accession>